<evidence type="ECO:0000313" key="3">
    <source>
        <dbReference type="Proteomes" id="UP000799767"/>
    </source>
</evidence>
<accession>A0A6A6PXR3</accession>
<reference evidence="2" key="1">
    <citation type="journal article" date="2020" name="Stud. Mycol.">
        <title>101 Dothideomycetes genomes: a test case for predicting lifestyles and emergence of pathogens.</title>
        <authorList>
            <person name="Haridas S."/>
            <person name="Albert R."/>
            <person name="Binder M."/>
            <person name="Bloem J."/>
            <person name="Labutti K."/>
            <person name="Salamov A."/>
            <person name="Andreopoulos B."/>
            <person name="Baker S."/>
            <person name="Barry K."/>
            <person name="Bills G."/>
            <person name="Bluhm B."/>
            <person name="Cannon C."/>
            <person name="Castanera R."/>
            <person name="Culley D."/>
            <person name="Daum C."/>
            <person name="Ezra D."/>
            <person name="Gonzalez J."/>
            <person name="Henrissat B."/>
            <person name="Kuo A."/>
            <person name="Liang C."/>
            <person name="Lipzen A."/>
            <person name="Lutzoni F."/>
            <person name="Magnuson J."/>
            <person name="Mondo S."/>
            <person name="Nolan M."/>
            <person name="Ohm R."/>
            <person name="Pangilinan J."/>
            <person name="Park H.-J."/>
            <person name="Ramirez L."/>
            <person name="Alfaro M."/>
            <person name="Sun H."/>
            <person name="Tritt A."/>
            <person name="Yoshinaga Y."/>
            <person name="Zwiers L.-H."/>
            <person name="Turgeon B."/>
            <person name="Goodwin S."/>
            <person name="Spatafora J."/>
            <person name="Crous P."/>
            <person name="Grigoriev I."/>
        </authorList>
    </citation>
    <scope>NUCLEOTIDE SEQUENCE</scope>
    <source>
        <strain evidence="2">CBS 113389</strain>
    </source>
</reference>
<dbReference type="AlphaFoldDB" id="A0A6A6PXR3"/>
<feature type="compositionally biased region" description="Acidic residues" evidence="1">
    <location>
        <begin position="146"/>
        <end position="155"/>
    </location>
</feature>
<evidence type="ECO:0000313" key="2">
    <source>
        <dbReference type="EMBL" id="KAF2484541.1"/>
    </source>
</evidence>
<gene>
    <name evidence="2" type="ORF">BDY17DRAFT_130526</name>
</gene>
<dbReference type="OrthoDB" id="5418867at2759"/>
<keyword evidence="3" id="KW-1185">Reference proteome</keyword>
<feature type="region of interest" description="Disordered" evidence="1">
    <location>
        <begin position="56"/>
        <end position="155"/>
    </location>
</feature>
<dbReference type="Proteomes" id="UP000799767">
    <property type="component" value="Unassembled WGS sequence"/>
</dbReference>
<protein>
    <submittedName>
        <fullName evidence="2">Uncharacterized protein</fullName>
    </submittedName>
</protein>
<feature type="compositionally biased region" description="Basic and acidic residues" evidence="1">
    <location>
        <begin position="133"/>
        <end position="145"/>
    </location>
</feature>
<organism evidence="2 3">
    <name type="scientific">Neohortaea acidophila</name>
    <dbReference type="NCBI Taxonomy" id="245834"/>
    <lineage>
        <taxon>Eukaryota</taxon>
        <taxon>Fungi</taxon>
        <taxon>Dikarya</taxon>
        <taxon>Ascomycota</taxon>
        <taxon>Pezizomycotina</taxon>
        <taxon>Dothideomycetes</taxon>
        <taxon>Dothideomycetidae</taxon>
        <taxon>Mycosphaerellales</taxon>
        <taxon>Teratosphaeriaceae</taxon>
        <taxon>Neohortaea</taxon>
    </lineage>
</organism>
<sequence>MPMIWNAEADAKLMAHILQACDAKLSGAQMKEIATLMGPECTPKAIAHRMTFFRKMAGGGGTTKTGDAPKGRGGGKGRKGRKGGEEKGGDASPEAGEEDDEAGSGEHLGTAAKTVTGKRGREAEDGEEGDVDDAVHEGKKIKVEVGEEEGDIEYD</sequence>
<proteinExistence type="predicted"/>
<dbReference type="GeneID" id="54470408"/>
<dbReference type="EMBL" id="MU001634">
    <property type="protein sequence ID" value="KAF2484541.1"/>
    <property type="molecule type" value="Genomic_DNA"/>
</dbReference>
<name>A0A6A6PXR3_9PEZI</name>
<dbReference type="RefSeq" id="XP_033591110.1">
    <property type="nucleotide sequence ID" value="XM_033729406.1"/>
</dbReference>
<evidence type="ECO:0000256" key="1">
    <source>
        <dbReference type="SAM" id="MobiDB-lite"/>
    </source>
</evidence>